<dbReference type="Gene3D" id="1.10.10.10">
    <property type="entry name" value="Winged helix-like DNA-binding domain superfamily/Winged helix DNA-binding domain"/>
    <property type="match status" value="1"/>
</dbReference>
<gene>
    <name evidence="2" type="ORF">SAMN04488498_101414</name>
</gene>
<feature type="region of interest" description="Disordered" evidence="1">
    <location>
        <begin position="135"/>
        <end position="154"/>
    </location>
</feature>
<feature type="region of interest" description="Disordered" evidence="1">
    <location>
        <begin position="45"/>
        <end position="64"/>
    </location>
</feature>
<dbReference type="SUPFAM" id="SSF46785">
    <property type="entry name" value="Winged helix' DNA-binding domain"/>
    <property type="match status" value="1"/>
</dbReference>
<dbReference type="InterPro" id="IPR036390">
    <property type="entry name" value="WH_DNA-bd_sf"/>
</dbReference>
<dbReference type="Proteomes" id="UP000323300">
    <property type="component" value="Unassembled WGS sequence"/>
</dbReference>
<protein>
    <submittedName>
        <fullName evidence="2">Uncharacterized protein</fullName>
    </submittedName>
</protein>
<evidence type="ECO:0000256" key="1">
    <source>
        <dbReference type="SAM" id="MobiDB-lite"/>
    </source>
</evidence>
<keyword evidence="3" id="KW-1185">Reference proteome</keyword>
<evidence type="ECO:0000313" key="2">
    <source>
        <dbReference type="EMBL" id="SFJ93918.1"/>
    </source>
</evidence>
<dbReference type="RefSeq" id="WP_149757749.1">
    <property type="nucleotide sequence ID" value="NZ_BSPE01000002.1"/>
</dbReference>
<evidence type="ECO:0000313" key="3">
    <source>
        <dbReference type="Proteomes" id="UP000323300"/>
    </source>
</evidence>
<organism evidence="2 3">
    <name type="scientific">Neomesorhizobium albiziae</name>
    <dbReference type="NCBI Taxonomy" id="335020"/>
    <lineage>
        <taxon>Bacteria</taxon>
        <taxon>Pseudomonadati</taxon>
        <taxon>Pseudomonadota</taxon>
        <taxon>Alphaproteobacteria</taxon>
        <taxon>Hyphomicrobiales</taxon>
        <taxon>Phyllobacteriaceae</taxon>
        <taxon>Neomesorhizobium</taxon>
    </lineage>
</organism>
<proteinExistence type="predicted"/>
<name>A0A1I3VEW7_9HYPH</name>
<reference evidence="2 3" key="1">
    <citation type="submission" date="2016-10" db="EMBL/GenBank/DDBJ databases">
        <authorList>
            <person name="Varghese N."/>
            <person name="Submissions S."/>
        </authorList>
    </citation>
    <scope>NUCLEOTIDE SEQUENCE [LARGE SCALE GENOMIC DNA]</scope>
    <source>
        <strain evidence="2 3">DSM 21822</strain>
    </source>
</reference>
<dbReference type="OrthoDB" id="155998at2"/>
<dbReference type="AlphaFoldDB" id="A0A1I3VEW7"/>
<dbReference type="EMBL" id="FOSL01000001">
    <property type="protein sequence ID" value="SFJ93918.1"/>
    <property type="molecule type" value="Genomic_DNA"/>
</dbReference>
<sequence length="154" mass="17317">MTITKADEQYRLTTRFMTAEELPTYRQALDKLGLPFELEIKSDVERRKANGGDGHSTRARRTDETRQWVLSSLRQQNVATAEDLSKSRRAEGFEVSEPVINRHLTELALDGYVRRERPTRSGNTPLWAITALGRNAVEPGSEDGDLLSDGGTNE</sequence>
<dbReference type="InterPro" id="IPR036388">
    <property type="entry name" value="WH-like_DNA-bd_sf"/>
</dbReference>
<accession>A0A1I3VEW7</accession>